<dbReference type="STRING" id="49390.A0A068TL89"/>
<dbReference type="Pfam" id="PF14009">
    <property type="entry name" value="PADRE"/>
    <property type="match status" value="1"/>
</dbReference>
<dbReference type="AlphaFoldDB" id="A0A068TL89"/>
<evidence type="ECO:0000313" key="2">
    <source>
        <dbReference type="Proteomes" id="UP000295252"/>
    </source>
</evidence>
<dbReference type="InterPro" id="IPR025322">
    <property type="entry name" value="PADRE_dom"/>
</dbReference>
<keyword evidence="2" id="KW-1185">Reference proteome</keyword>
<proteinExistence type="predicted"/>
<reference evidence="2" key="1">
    <citation type="journal article" date="2014" name="Science">
        <title>The coffee genome provides insight into the convergent evolution of caffeine biosynthesis.</title>
        <authorList>
            <person name="Denoeud F."/>
            <person name="Carretero-Paulet L."/>
            <person name="Dereeper A."/>
            <person name="Droc G."/>
            <person name="Guyot R."/>
            <person name="Pietrella M."/>
            <person name="Zheng C."/>
            <person name="Alberti A."/>
            <person name="Anthony F."/>
            <person name="Aprea G."/>
            <person name="Aury J.M."/>
            <person name="Bento P."/>
            <person name="Bernard M."/>
            <person name="Bocs S."/>
            <person name="Campa C."/>
            <person name="Cenci A."/>
            <person name="Combes M.C."/>
            <person name="Crouzillat D."/>
            <person name="Da Silva C."/>
            <person name="Daddiego L."/>
            <person name="De Bellis F."/>
            <person name="Dussert S."/>
            <person name="Garsmeur O."/>
            <person name="Gayraud T."/>
            <person name="Guignon V."/>
            <person name="Jahn K."/>
            <person name="Jamilloux V."/>
            <person name="Joet T."/>
            <person name="Labadie K."/>
            <person name="Lan T."/>
            <person name="Leclercq J."/>
            <person name="Lepelley M."/>
            <person name="Leroy T."/>
            <person name="Li L.T."/>
            <person name="Librado P."/>
            <person name="Lopez L."/>
            <person name="Munoz A."/>
            <person name="Noel B."/>
            <person name="Pallavicini A."/>
            <person name="Perrotta G."/>
            <person name="Poncet V."/>
            <person name="Pot D."/>
            <person name="Priyono X."/>
            <person name="Rigoreau M."/>
            <person name="Rouard M."/>
            <person name="Rozas J."/>
            <person name="Tranchant-Dubreuil C."/>
            <person name="VanBuren R."/>
            <person name="Zhang Q."/>
            <person name="Andrade A.C."/>
            <person name="Argout X."/>
            <person name="Bertrand B."/>
            <person name="de Kochko A."/>
            <person name="Graziosi G."/>
            <person name="Henry R.J."/>
            <person name="Jayarama X."/>
            <person name="Ming R."/>
            <person name="Nagai C."/>
            <person name="Rounsley S."/>
            <person name="Sankoff D."/>
            <person name="Giuliano G."/>
            <person name="Albert V.A."/>
            <person name="Wincker P."/>
            <person name="Lashermes P."/>
        </authorList>
    </citation>
    <scope>NUCLEOTIDE SEQUENCE [LARGE SCALE GENOMIC DNA]</scope>
    <source>
        <strain evidence="2">cv. DH200-94</strain>
    </source>
</reference>
<dbReference type="PhylomeDB" id="A0A068TL89"/>
<evidence type="ECO:0000313" key="1">
    <source>
        <dbReference type="EMBL" id="CDO97100.1"/>
    </source>
</evidence>
<protein>
    <submittedName>
        <fullName evidence="1">Uncharacterized protein</fullName>
    </submittedName>
</protein>
<dbReference type="InParanoid" id="A0A068TL89"/>
<dbReference type="OrthoDB" id="1919386at2759"/>
<sequence length="175" mass="19071">MGLCVSSPITRQGGIPVNLPTAAQVIHWNGRLQELWQPTIAAEILSHNPNFFLSSSETMNVNAVPGPVAKDEQLQPGQLYFLLPIPMLRLPLSLRDLCVLAVKASKALSDPDMGRATLQTSVILQDENSAAIGFFAATMEQGSVRSCQQSYDGAVGMVSRVTFYRNCKEQRSCFS</sequence>
<organism evidence="1 2">
    <name type="scientific">Coffea canephora</name>
    <name type="common">Robusta coffee</name>
    <dbReference type="NCBI Taxonomy" id="49390"/>
    <lineage>
        <taxon>Eukaryota</taxon>
        <taxon>Viridiplantae</taxon>
        <taxon>Streptophyta</taxon>
        <taxon>Embryophyta</taxon>
        <taxon>Tracheophyta</taxon>
        <taxon>Spermatophyta</taxon>
        <taxon>Magnoliopsida</taxon>
        <taxon>eudicotyledons</taxon>
        <taxon>Gunneridae</taxon>
        <taxon>Pentapetalae</taxon>
        <taxon>asterids</taxon>
        <taxon>lamiids</taxon>
        <taxon>Gentianales</taxon>
        <taxon>Rubiaceae</taxon>
        <taxon>Ixoroideae</taxon>
        <taxon>Gardenieae complex</taxon>
        <taxon>Bertiereae - Coffeeae clade</taxon>
        <taxon>Coffeeae</taxon>
        <taxon>Coffea</taxon>
    </lineage>
</organism>
<dbReference type="Gramene" id="CDO97100">
    <property type="protein sequence ID" value="CDO97100"/>
    <property type="gene ID" value="GSCOC_T00014337001"/>
</dbReference>
<name>A0A068TL89_COFCA</name>
<dbReference type="OMA" id="LSLQDMC"/>
<dbReference type="EMBL" id="HG739085">
    <property type="protein sequence ID" value="CDO97100.1"/>
    <property type="molecule type" value="Genomic_DNA"/>
</dbReference>
<accession>A0A068TL89</accession>
<gene>
    <name evidence="1" type="ORF">GSCOC_T00014337001</name>
</gene>
<dbReference type="PANTHER" id="PTHR33052">
    <property type="entry name" value="DUF4228 DOMAIN PROTEIN-RELATED"/>
    <property type="match status" value="1"/>
</dbReference>
<dbReference type="Proteomes" id="UP000295252">
    <property type="component" value="Chromosome IV"/>
</dbReference>